<dbReference type="EMBL" id="MPDK01000002">
    <property type="protein sequence ID" value="PWI58686.1"/>
    <property type="molecule type" value="Genomic_DNA"/>
</dbReference>
<keyword evidence="3" id="KW-1185">Reference proteome</keyword>
<gene>
    <name evidence="2" type="ORF">BM613_00890</name>
</gene>
<feature type="compositionally biased region" description="Low complexity" evidence="1">
    <location>
        <begin position="446"/>
        <end position="455"/>
    </location>
</feature>
<dbReference type="Proteomes" id="UP000245380">
    <property type="component" value="Unassembled WGS sequence"/>
</dbReference>
<evidence type="ECO:0000256" key="1">
    <source>
        <dbReference type="SAM" id="MobiDB-lite"/>
    </source>
</evidence>
<evidence type="ECO:0000313" key="2">
    <source>
        <dbReference type="EMBL" id="PWI58686.1"/>
    </source>
</evidence>
<name>A0A2U3DBN1_SULT2</name>
<organism evidence="2 3">
    <name type="scientific">Sulfoacidibacillus thermotolerans</name>
    <name type="common">Acidibacillus sulfuroxidans</name>
    <dbReference type="NCBI Taxonomy" id="1765684"/>
    <lineage>
        <taxon>Bacteria</taxon>
        <taxon>Bacillati</taxon>
        <taxon>Bacillota</taxon>
        <taxon>Bacilli</taxon>
        <taxon>Bacillales</taxon>
        <taxon>Alicyclobacillaceae</taxon>
        <taxon>Sulfoacidibacillus</taxon>
    </lineage>
</organism>
<sequence>MRMEKGDVVNMMQLWLFSLMLCVGGLWFKESAVVTVGFGLFTISWFALMDEVQGSPFITWLTLYIKKWPIQWRIHRLLVENEEILLLCQRFARKYPRYLYIPFQLGEFDEVNLTRLLRSSTLSLKREEIPAPWQDLAIVAKRHLGKTIDIFVLVLLANREVHRYYQNRIEKEVIQGKRLQTAEDFSAVCLRFSIWERECEKQDGGPTLFYRELFAELLAKAWSVQEMRRFVKAGRFLSMHAVVNQAVQEAHEAVLSNRRAILLESHLVQPMQSQTEFASEAWTVTSSVVTVETLQHLAKNDVSACVRWLQEIFLSAKNSLAYRAQAEKDGYFVASSGDQRILFQVGFVSDSGRVEEGVVDHVYAHMALEQADRAIVLALGRVDAQFLQCADQFNILVLPSDELDRLLAAYSERMWHIVDWSLRTSMRVHEKAEHQEENESCEENSSEGLELGLST</sequence>
<protein>
    <submittedName>
        <fullName evidence="2">Uncharacterized protein</fullName>
    </submittedName>
</protein>
<accession>A0A2U3DBN1</accession>
<dbReference type="AlphaFoldDB" id="A0A2U3DBN1"/>
<evidence type="ECO:0000313" key="3">
    <source>
        <dbReference type="Proteomes" id="UP000245380"/>
    </source>
</evidence>
<proteinExistence type="predicted"/>
<comment type="caution">
    <text evidence="2">The sequence shown here is derived from an EMBL/GenBank/DDBJ whole genome shotgun (WGS) entry which is preliminary data.</text>
</comment>
<feature type="region of interest" description="Disordered" evidence="1">
    <location>
        <begin position="431"/>
        <end position="455"/>
    </location>
</feature>
<reference evidence="2 3" key="1">
    <citation type="submission" date="2016-11" db="EMBL/GenBank/DDBJ databases">
        <title>Comparative genomics of Acidibacillus ferroxidans species.</title>
        <authorList>
            <person name="Oliveira G."/>
            <person name="Nunes G."/>
            <person name="Oliveira R."/>
            <person name="Araujo F."/>
            <person name="Salim A."/>
            <person name="Scholte L."/>
            <person name="Morais D."/>
            <person name="Nancucheo I."/>
            <person name="Johnson D.B."/>
            <person name="Grail B."/>
            <person name="Bittencourt J."/>
            <person name="Valadares R."/>
        </authorList>
    </citation>
    <scope>NUCLEOTIDE SEQUENCE [LARGE SCALE GENOMIC DNA]</scope>
    <source>
        <strain evidence="2 3">Y002</strain>
    </source>
</reference>